<protein>
    <submittedName>
        <fullName evidence="3">Cytochrome c3 family protein</fullName>
    </submittedName>
</protein>
<dbReference type="RefSeq" id="WP_274352446.1">
    <property type="nucleotide sequence ID" value="NZ_JAQZSM010000009.1"/>
</dbReference>
<name>A0ABT5T9L3_9RHOB</name>
<evidence type="ECO:0000256" key="2">
    <source>
        <dbReference type="SAM" id="SignalP"/>
    </source>
</evidence>
<evidence type="ECO:0000313" key="4">
    <source>
        <dbReference type="Proteomes" id="UP001431784"/>
    </source>
</evidence>
<reference evidence="3" key="1">
    <citation type="submission" date="2023-02" db="EMBL/GenBank/DDBJ databases">
        <title>Description of Roseinatronobacter alkalisoli sp. nov., an alkaliphilic bacerium isolated from soda soil.</title>
        <authorList>
            <person name="Wei W."/>
        </authorList>
    </citation>
    <scope>NUCLEOTIDE SEQUENCE</scope>
    <source>
        <strain evidence="3">HJB301</strain>
    </source>
</reference>
<keyword evidence="4" id="KW-1185">Reference proteome</keyword>
<sequence length="357" mass="38064">MRLVSILIMVMVLLAPPQARASDLVGLERLIAAWLNSPHGDYHSLSFTYWNDAGQVPESCAMCHSETGFLDFLGADGSPAGAVHSPGVINSPIGCVACHTSEAHALDAVTFPSGVVAEDLGAQATCMVCHQGRQSGDQVAARVAGMDDDAVSADLGFVNIHYAASAATMLGAQAGPGYHYAGRSYAGRFMHVPGADSCVACHDPHSTAVETDGCLTCHQGVADIRDIRTQHRDFAGTGDRAGGIHSEIMALQGELLAAIREYGAQVAGAPIAYVSRHPYFFADPDGTGELPYEQATHGNRYQSWTPRLLKAAYNYQVAAKDPGGYVHNPRYMLQILYDSLQDLSQQVDVDMSRMARP</sequence>
<gene>
    <name evidence="3" type="ORF">PUT78_11715</name>
</gene>
<dbReference type="EMBL" id="JAQZSM010000009">
    <property type="protein sequence ID" value="MDD7971769.1"/>
    <property type="molecule type" value="Genomic_DNA"/>
</dbReference>
<evidence type="ECO:0000313" key="3">
    <source>
        <dbReference type="EMBL" id="MDD7971769.1"/>
    </source>
</evidence>
<keyword evidence="1 2" id="KW-0732">Signal</keyword>
<dbReference type="InterPro" id="IPR036280">
    <property type="entry name" value="Multihaem_cyt_sf"/>
</dbReference>
<dbReference type="PANTHER" id="PTHR35038">
    <property type="entry name" value="DISSIMILATORY SULFITE REDUCTASE SIRA"/>
    <property type="match status" value="1"/>
</dbReference>
<dbReference type="Proteomes" id="UP001431784">
    <property type="component" value="Unassembled WGS sequence"/>
</dbReference>
<evidence type="ECO:0000256" key="1">
    <source>
        <dbReference type="ARBA" id="ARBA00022729"/>
    </source>
</evidence>
<feature type="chain" id="PRO_5045250338" evidence="2">
    <location>
        <begin position="22"/>
        <end position="357"/>
    </location>
</feature>
<comment type="caution">
    <text evidence="3">The sequence shown here is derived from an EMBL/GenBank/DDBJ whole genome shotgun (WGS) entry which is preliminary data.</text>
</comment>
<dbReference type="SUPFAM" id="SSF48695">
    <property type="entry name" value="Multiheme cytochromes"/>
    <property type="match status" value="1"/>
</dbReference>
<feature type="signal peptide" evidence="2">
    <location>
        <begin position="1"/>
        <end position="21"/>
    </location>
</feature>
<dbReference type="Gene3D" id="1.10.1130.10">
    <property type="entry name" value="Flavocytochrome C3, Chain A"/>
    <property type="match status" value="1"/>
</dbReference>
<dbReference type="PANTHER" id="PTHR35038:SF8">
    <property type="entry name" value="C-TYPE POLYHEME CYTOCHROME OMCC"/>
    <property type="match status" value="1"/>
</dbReference>
<dbReference type="InterPro" id="IPR051829">
    <property type="entry name" value="Multiheme_Cytochr_ET"/>
</dbReference>
<proteinExistence type="predicted"/>
<organism evidence="3 4">
    <name type="scientific">Roseinatronobacter alkalisoli</name>
    <dbReference type="NCBI Taxonomy" id="3028235"/>
    <lineage>
        <taxon>Bacteria</taxon>
        <taxon>Pseudomonadati</taxon>
        <taxon>Pseudomonadota</taxon>
        <taxon>Alphaproteobacteria</taxon>
        <taxon>Rhodobacterales</taxon>
        <taxon>Paracoccaceae</taxon>
        <taxon>Roseinatronobacter</taxon>
    </lineage>
</organism>
<accession>A0ABT5T9L3</accession>